<evidence type="ECO:0000313" key="6">
    <source>
        <dbReference type="Proteomes" id="UP000003490"/>
    </source>
</evidence>
<proteinExistence type="predicted"/>
<dbReference type="AlphaFoldDB" id="A7VSY2"/>
<evidence type="ECO:0000313" key="7">
    <source>
        <dbReference type="Proteomes" id="UP000220611"/>
    </source>
</evidence>
<evidence type="ECO:0000313" key="5">
    <source>
        <dbReference type="EMBL" id="PEQ24543.1"/>
    </source>
</evidence>
<dbReference type="EMBL" id="ABCB02000018">
    <property type="protein sequence ID" value="EDO61278.1"/>
    <property type="molecule type" value="Genomic_DNA"/>
</dbReference>
<dbReference type="Pfam" id="PF03358">
    <property type="entry name" value="FMN_red"/>
    <property type="match status" value="1"/>
</dbReference>
<feature type="domain" description="NADPH-dependent FMN reductase-like" evidence="3">
    <location>
        <begin position="1"/>
        <end position="155"/>
    </location>
</feature>
<keyword evidence="1" id="KW-0285">Flavoprotein</keyword>
<dbReference type="PANTHER" id="PTHR43278:SF4">
    <property type="entry name" value="NAD(P)H-DEPENDENT FMN-CONTAINING OXIDOREDUCTASE YWQN-RELATED"/>
    <property type="match status" value="1"/>
</dbReference>
<sequence length="215" mass="24026">MKVMLVNGSSHIHGTTMKALEEMARIFEEEGIETEIIQLGSKPLADCIQCNACRKSGECVFKDDGVNEFVEKARDADGFVFATPVYFAHPSGRIFSFLDRAFYSNGSYEAFRFKPGAAIAVARRGGTTAALDALNKYFGIAQMPTAGSTYWNMVHGLYAEEAPQDEEGMQTMRNLARNMAWMMRCFAEGKKHGIPYPQTETNACTNFIKRDDQQR</sequence>
<name>A7VSY2_9FIRM</name>
<dbReference type="OrthoDB" id="9790975at2"/>
<evidence type="ECO:0000313" key="4">
    <source>
        <dbReference type="EMBL" id="EDO61278.1"/>
    </source>
</evidence>
<protein>
    <submittedName>
        <fullName evidence="4">Flavin reductase</fullName>
        <ecNumber evidence="4">1.7.-.-</ecNumber>
    </submittedName>
    <submittedName>
        <fullName evidence="5">Flavodoxin family protein</fullName>
    </submittedName>
</protein>
<reference evidence="5 7" key="3">
    <citation type="submission" date="2017-07" db="EMBL/GenBank/DDBJ databases">
        <title>Prevalence of linear plasmids in Cutibacterium (Propionibacterium) acnes isolates obtained from prostatic tissue.</title>
        <authorList>
            <person name="Davidsson S."/>
            <person name="Carlsson J."/>
            <person name="Molling P."/>
            <person name="Andren O."/>
            <person name="Andersson S.-O."/>
            <person name="Brzuszkiewicz E."/>
            <person name="Poehlein A."/>
            <person name="Al-Zeer M."/>
            <person name="Brinkmann V."/>
            <person name="Scavenius C."/>
            <person name="Nazipi S."/>
            <person name="Soderquist B."/>
            <person name="Bruggemann H."/>
        </authorList>
    </citation>
    <scope>NUCLEOTIDE SEQUENCE [LARGE SCALE GENOMIC DNA]</scope>
    <source>
        <strain evidence="5 7">DSM 753</strain>
    </source>
</reference>
<dbReference type="InterPro" id="IPR051796">
    <property type="entry name" value="ISF_SsuE-like"/>
</dbReference>
<dbReference type="InterPro" id="IPR005025">
    <property type="entry name" value="FMN_Rdtase-like_dom"/>
</dbReference>
<dbReference type="EC" id="1.7.-.-" evidence="4"/>
<accession>A7VSY2</accession>
<evidence type="ECO:0000256" key="2">
    <source>
        <dbReference type="ARBA" id="ARBA00022643"/>
    </source>
</evidence>
<reference evidence="4 6" key="2">
    <citation type="submission" date="2007-08" db="EMBL/GenBank/DDBJ databases">
        <authorList>
            <person name="Fulton L."/>
            <person name="Clifton S."/>
            <person name="Fulton B."/>
            <person name="Xu J."/>
            <person name="Minx P."/>
            <person name="Pepin K.H."/>
            <person name="Johnson M."/>
            <person name="Thiruvilangam P."/>
            <person name="Bhonagiri V."/>
            <person name="Nash W.E."/>
            <person name="Wang C."/>
            <person name="Mardis E.R."/>
            <person name="Wilson R.K."/>
        </authorList>
    </citation>
    <scope>NUCLEOTIDE SEQUENCE [LARGE SCALE GENOMIC DNA]</scope>
    <source>
        <strain evidence="4 6">DSM 753</strain>
    </source>
</reference>
<comment type="caution">
    <text evidence="4">The sequence shown here is derived from an EMBL/GenBank/DDBJ whole genome shotgun (WGS) entry which is preliminary data.</text>
</comment>
<dbReference type="InterPro" id="IPR029039">
    <property type="entry name" value="Flavoprotein-like_sf"/>
</dbReference>
<keyword evidence="4" id="KW-0560">Oxidoreductase</keyword>
<dbReference type="GO" id="GO:0016491">
    <property type="term" value="F:oxidoreductase activity"/>
    <property type="evidence" value="ECO:0007669"/>
    <property type="project" value="UniProtKB-KW"/>
</dbReference>
<evidence type="ECO:0000259" key="3">
    <source>
        <dbReference type="Pfam" id="PF03358"/>
    </source>
</evidence>
<dbReference type="PANTHER" id="PTHR43278">
    <property type="entry name" value="NAD(P)H-DEPENDENT FMN-CONTAINING OXIDOREDUCTASE YWQN-RELATED"/>
    <property type="match status" value="1"/>
</dbReference>
<dbReference type="Proteomes" id="UP000003490">
    <property type="component" value="Unassembled WGS sequence"/>
</dbReference>
<keyword evidence="2" id="KW-0288">FMN</keyword>
<dbReference type="HOGENOM" id="CLU_050993_3_3_9"/>
<dbReference type="EMBL" id="NOXF01000005">
    <property type="protein sequence ID" value="PEQ24543.1"/>
    <property type="molecule type" value="Genomic_DNA"/>
</dbReference>
<organism evidence="4 6">
    <name type="scientific">[Clostridium] leptum DSM 753</name>
    <dbReference type="NCBI Taxonomy" id="428125"/>
    <lineage>
        <taxon>Bacteria</taxon>
        <taxon>Bacillati</taxon>
        <taxon>Bacillota</taxon>
        <taxon>Clostridia</taxon>
        <taxon>Eubacteriales</taxon>
        <taxon>Oscillospiraceae</taxon>
        <taxon>Oscillospiraceae incertae sedis</taxon>
    </lineage>
</organism>
<reference evidence="4 6" key="1">
    <citation type="submission" date="2007-08" db="EMBL/GenBank/DDBJ databases">
        <title>Draft genome sequence of Clostridium leptum (DSM 753).</title>
        <authorList>
            <person name="Sudarsanam P."/>
            <person name="Ley R."/>
            <person name="Guruge J."/>
            <person name="Turnbaugh P.J."/>
            <person name="Mahowald M."/>
            <person name="Liep D."/>
            <person name="Gordon J."/>
        </authorList>
    </citation>
    <scope>NUCLEOTIDE SEQUENCE [LARGE SCALE GENOMIC DNA]</scope>
    <source>
        <strain evidence="4 6">DSM 753</strain>
    </source>
</reference>
<dbReference type="Proteomes" id="UP000220611">
    <property type="component" value="Unassembled WGS sequence"/>
</dbReference>
<evidence type="ECO:0000256" key="1">
    <source>
        <dbReference type="ARBA" id="ARBA00022630"/>
    </source>
</evidence>
<dbReference type="SUPFAM" id="SSF52218">
    <property type="entry name" value="Flavoproteins"/>
    <property type="match status" value="1"/>
</dbReference>
<dbReference type="Gene3D" id="3.40.50.360">
    <property type="match status" value="1"/>
</dbReference>
<gene>
    <name evidence="5" type="ORF">CH238_08245</name>
    <name evidence="4" type="ORF">CLOLEP_01673</name>
</gene>
<keyword evidence="7" id="KW-1185">Reference proteome</keyword>
<dbReference type="eggNOG" id="COG0655">
    <property type="taxonomic scope" value="Bacteria"/>
</dbReference>